<dbReference type="PIRSF" id="PIRSF036794">
    <property type="entry name" value="UCP_erythr_ester"/>
    <property type="match status" value="1"/>
</dbReference>
<dbReference type="OrthoDB" id="413649at2759"/>
<dbReference type="GO" id="GO:0046677">
    <property type="term" value="P:response to antibiotic"/>
    <property type="evidence" value="ECO:0007669"/>
    <property type="project" value="InterPro"/>
</dbReference>
<reference evidence="1" key="1">
    <citation type="journal article" date="2020" name="Fungal Divers.">
        <title>Resolving the Mortierellaceae phylogeny through synthesis of multi-gene phylogenetics and phylogenomics.</title>
        <authorList>
            <person name="Vandepol N."/>
            <person name="Liber J."/>
            <person name="Desiro A."/>
            <person name="Na H."/>
            <person name="Kennedy M."/>
            <person name="Barry K."/>
            <person name="Grigoriev I.V."/>
            <person name="Miller A.N."/>
            <person name="O'Donnell K."/>
            <person name="Stajich J.E."/>
            <person name="Bonito G."/>
        </authorList>
    </citation>
    <scope>NUCLEOTIDE SEQUENCE</scope>
    <source>
        <strain evidence="1">CK1249</strain>
    </source>
</reference>
<evidence type="ECO:0000313" key="2">
    <source>
        <dbReference type="Proteomes" id="UP000738359"/>
    </source>
</evidence>
<dbReference type="InterPro" id="IPR014622">
    <property type="entry name" value="UCP036794_erythomycin"/>
</dbReference>
<dbReference type="PANTHER" id="PTHR31299:SF0">
    <property type="entry name" value="ESTERASE, PUTATIVE (AFU_ORTHOLOGUE AFUA_1G05850)-RELATED"/>
    <property type="match status" value="1"/>
</dbReference>
<dbReference type="AlphaFoldDB" id="A0A9P6IYV2"/>
<name>A0A9P6IYV2_MORAP</name>
<dbReference type="InterPro" id="IPR007815">
    <property type="entry name" value="Emycin_Estase"/>
</dbReference>
<organism evidence="1 2">
    <name type="scientific">Mortierella alpina</name>
    <name type="common">Oleaginous fungus</name>
    <name type="synonym">Mortierella renispora</name>
    <dbReference type="NCBI Taxonomy" id="64518"/>
    <lineage>
        <taxon>Eukaryota</taxon>
        <taxon>Fungi</taxon>
        <taxon>Fungi incertae sedis</taxon>
        <taxon>Mucoromycota</taxon>
        <taxon>Mortierellomycotina</taxon>
        <taxon>Mortierellomycetes</taxon>
        <taxon>Mortierellales</taxon>
        <taxon>Mortierellaceae</taxon>
        <taxon>Mortierella</taxon>
    </lineage>
</organism>
<protein>
    <recommendedName>
        <fullName evidence="3">Erythromycin esterase</fullName>
    </recommendedName>
</protein>
<gene>
    <name evidence="1" type="ORF">BGZ70_000861</name>
</gene>
<keyword evidence="2" id="KW-1185">Reference proteome</keyword>
<proteinExistence type="predicted"/>
<dbReference type="InterPro" id="IPR052036">
    <property type="entry name" value="Hydrolase/PRTase-associated"/>
</dbReference>
<feature type="non-terminal residue" evidence="1">
    <location>
        <position position="312"/>
    </location>
</feature>
<dbReference type="Pfam" id="PF05139">
    <property type="entry name" value="Erythro_esteras"/>
    <property type="match status" value="1"/>
</dbReference>
<dbReference type="Gene3D" id="3.40.1660.10">
    <property type="entry name" value="EreA-like (biosynthetic domain)"/>
    <property type="match status" value="1"/>
</dbReference>
<dbReference type="CDD" id="cd14728">
    <property type="entry name" value="Ere-like"/>
    <property type="match status" value="1"/>
</dbReference>
<evidence type="ECO:0000313" key="1">
    <source>
        <dbReference type="EMBL" id="KAF9951762.1"/>
    </source>
</evidence>
<dbReference type="PANTHER" id="PTHR31299">
    <property type="entry name" value="ESTERASE, PUTATIVE (AFU_ORTHOLOGUE AFUA_1G05850)-RELATED"/>
    <property type="match status" value="1"/>
</dbReference>
<evidence type="ECO:0008006" key="3">
    <source>
        <dbReference type="Google" id="ProtNLM"/>
    </source>
</evidence>
<dbReference type="SUPFAM" id="SSF159501">
    <property type="entry name" value="EreA/ChaN-like"/>
    <property type="match status" value="1"/>
</dbReference>
<accession>A0A9P6IYV2</accession>
<dbReference type="Gene3D" id="3.30.1870.10">
    <property type="entry name" value="EreA-like, domain 2"/>
    <property type="match status" value="1"/>
</dbReference>
<comment type="caution">
    <text evidence="1">The sequence shown here is derived from an EMBL/GenBank/DDBJ whole genome shotgun (WGS) entry which is preliminary data.</text>
</comment>
<dbReference type="EMBL" id="JAAAHY010001179">
    <property type="protein sequence ID" value="KAF9951762.1"/>
    <property type="molecule type" value="Genomic_DNA"/>
</dbReference>
<sequence>MSTLRKQLIAAAEPFDRIDDPAFLEKFDRFQHARLVLLMLSEFYTVRAAITQHLIQHHGFKIIAAEADWPDAHAVHQYIRQENPSATDTVNAAEALDAFQRFPTWMWRNQEVKAFIEWLHQYNAHRSDESEKVGFYGLDLYSLGASIRAVIDYLDTVNPDAAKDARKRYGCLDPWIERPDQYGLVALKLGTAPCAEGVNRVLQDLLKRRLNYAKTSDDTLLDAEMNAEIVRDAEAYYRAMYHGSDQSWNLRDLHMFKILSRLLATKGSKAIVWAHNSHVGDARYTSMGTVRNELNIGQLCREEFGKDVVIIG</sequence>
<dbReference type="Proteomes" id="UP000738359">
    <property type="component" value="Unassembled WGS sequence"/>
</dbReference>